<protein>
    <submittedName>
        <fullName evidence="2">Uncharacterized protein</fullName>
    </submittedName>
</protein>
<evidence type="ECO:0000256" key="1">
    <source>
        <dbReference type="SAM" id="MobiDB-lite"/>
    </source>
</evidence>
<feature type="region of interest" description="Disordered" evidence="1">
    <location>
        <begin position="903"/>
        <end position="1000"/>
    </location>
</feature>
<dbReference type="AlphaFoldDB" id="A0A8J4BFS2"/>
<feature type="region of interest" description="Disordered" evidence="1">
    <location>
        <begin position="762"/>
        <end position="806"/>
    </location>
</feature>
<evidence type="ECO:0000313" key="2">
    <source>
        <dbReference type="EMBL" id="GIL57904.1"/>
    </source>
</evidence>
<name>A0A8J4BFS2_9CHLO</name>
<keyword evidence="3" id="KW-1185">Reference proteome</keyword>
<evidence type="ECO:0000313" key="3">
    <source>
        <dbReference type="Proteomes" id="UP000747399"/>
    </source>
</evidence>
<feature type="compositionally biased region" description="Polar residues" evidence="1">
    <location>
        <begin position="297"/>
        <end position="306"/>
    </location>
</feature>
<accession>A0A8J4BFS2</accession>
<comment type="caution">
    <text evidence="2">The sequence shown here is derived from an EMBL/GenBank/DDBJ whole genome shotgun (WGS) entry which is preliminary data.</text>
</comment>
<proteinExistence type="predicted"/>
<reference evidence="2" key="1">
    <citation type="journal article" date="2021" name="Proc. Natl. Acad. Sci. U.S.A.">
        <title>Three genomes in the algal genus Volvox reveal the fate of a haploid sex-determining region after a transition to homothallism.</title>
        <authorList>
            <person name="Yamamoto K."/>
            <person name="Hamaji T."/>
            <person name="Kawai-Toyooka H."/>
            <person name="Matsuzaki R."/>
            <person name="Takahashi F."/>
            <person name="Nishimura Y."/>
            <person name="Kawachi M."/>
            <person name="Noguchi H."/>
            <person name="Minakuchi Y."/>
            <person name="Umen J.G."/>
            <person name="Toyoda A."/>
            <person name="Nozaki H."/>
        </authorList>
    </citation>
    <scope>NUCLEOTIDE SEQUENCE</scope>
    <source>
        <strain evidence="2">NIES-3780</strain>
    </source>
</reference>
<feature type="compositionally biased region" description="Low complexity" evidence="1">
    <location>
        <begin position="903"/>
        <end position="965"/>
    </location>
</feature>
<gene>
    <name evidence="2" type="ORF">Vafri_13142</name>
</gene>
<feature type="region of interest" description="Disordered" evidence="1">
    <location>
        <begin position="297"/>
        <end position="332"/>
    </location>
</feature>
<dbReference type="EMBL" id="BNCO01000029">
    <property type="protein sequence ID" value="GIL57904.1"/>
    <property type="molecule type" value="Genomic_DNA"/>
</dbReference>
<dbReference type="Proteomes" id="UP000747399">
    <property type="component" value="Unassembled WGS sequence"/>
</dbReference>
<organism evidence="2 3">
    <name type="scientific">Volvox africanus</name>
    <dbReference type="NCBI Taxonomy" id="51714"/>
    <lineage>
        <taxon>Eukaryota</taxon>
        <taxon>Viridiplantae</taxon>
        <taxon>Chlorophyta</taxon>
        <taxon>core chlorophytes</taxon>
        <taxon>Chlorophyceae</taxon>
        <taxon>CS clade</taxon>
        <taxon>Chlamydomonadales</taxon>
        <taxon>Volvocaceae</taxon>
        <taxon>Volvox</taxon>
    </lineage>
</organism>
<sequence length="1065" mass="107184">MQAFQASIGKRLLQQRKGGSCSGTTCGSPSTSLRSNVTELHVARCALPAASASACAPADLHYVVPSSITTKAEFEHQYLQHMVTPNRYCRYGDIELYAPSEEGAAAILKTVAEPLIRCQRWLRLGNSLMHIFLYELLKIFAALGGDRELILAGSEELNALATLKSGSGHLHMSFHVEPDVQTPMAGLMAADSETSTGNGICNGSHVTQSHPNVIGHCGAYTAAASIGNGLLATASNGSGCVAISNGNGFAAARNINAAGSLAAANGIGSCGNGSTSNGNGNHMNGNCSSSIHHNKSGCNASGNGTQHPSHAPPPGPGSSSHSSPPTMPGFLLLRTAPGVRDLALGDPTATGLLSALSSGAASPLLLVEMHDSDGSSSRCRNGNSNIAAGGFSAGLVSQDWTRSSKDDEVAAAAGGTLAVTAAKYRLWARMMEAALHTRGSVPVATYRVDSRRNRGHVAAPVDNGNSGDIETDSKGAANVQQARPIVVWGLLTDLKCWRFYCLRETMRQASTYGSNSNGDASSVRKFEILGSRRLRVADEYMTTWPGLVPALAALYAILCTADGLAVQRSGDASQALTYDMPHDPHRDRLMHFHLIMGAPNAPLYGTVGEWVRQRLGEYVRCRHEQKRLRQASESTAHQAARAVAAARAAAAAAAAATINHMPPPLPSMPSPAAAVTAIVANPCSTLRPLPATLSAAGAPASEAAAQPLLPVAAPKSAAAAASTPAAASEAAAAASFPAVVPEAEAAASFPAAASEAEAAASSPAAASEAEAAASSPAAAPEAEAAASSPAVVPEAEAAASSPAAAPEAEAAASFPAVVPEAEAAASTPAAASEAEAAASFPAVVPEAEAAASFPAVVPEAEAAASSPAAASEAEAAASFPAVVPEAEAAASFPAVVPEAEAAASSPTAASEAEAAASSPTAAPEAEAAASFPAAASEAEAAASSPTAAPEAEAAASSPTAAPEAAGSPALTIFVSNRTSEIEREPLSPGYGGQADKKGTDGQVGAAATAMAAATGTTEYYEVRLAVARQQLAEARERASRLRLHARALGVIPQPTPVADPSEARS</sequence>